<comment type="caution">
    <text evidence="8">The sequence shown here is derived from an EMBL/GenBank/DDBJ whole genome shotgun (WGS) entry which is preliminary data.</text>
</comment>
<name>A0AAN8K7C4_PATCE</name>
<organism evidence="8 9">
    <name type="scientific">Patella caerulea</name>
    <name type="common">Rayed Mediterranean limpet</name>
    <dbReference type="NCBI Taxonomy" id="87958"/>
    <lineage>
        <taxon>Eukaryota</taxon>
        <taxon>Metazoa</taxon>
        <taxon>Spiralia</taxon>
        <taxon>Lophotrochozoa</taxon>
        <taxon>Mollusca</taxon>
        <taxon>Gastropoda</taxon>
        <taxon>Patellogastropoda</taxon>
        <taxon>Patelloidea</taxon>
        <taxon>Patellidae</taxon>
        <taxon>Patella</taxon>
    </lineage>
</organism>
<evidence type="ECO:0000256" key="1">
    <source>
        <dbReference type="ARBA" id="ARBA00004173"/>
    </source>
</evidence>
<evidence type="ECO:0000256" key="6">
    <source>
        <dbReference type="ARBA" id="ARBA00035183"/>
    </source>
</evidence>
<evidence type="ECO:0000256" key="2">
    <source>
        <dbReference type="ARBA" id="ARBA00008860"/>
    </source>
</evidence>
<dbReference type="AlphaFoldDB" id="A0AAN8K7C4"/>
<keyword evidence="5" id="KW-0687">Ribonucleoprotein</keyword>
<keyword evidence="9" id="KW-1185">Reference proteome</keyword>
<reference evidence="8 9" key="1">
    <citation type="submission" date="2024-01" db="EMBL/GenBank/DDBJ databases">
        <title>The genome of the rayed Mediterranean limpet Patella caerulea (Linnaeus, 1758).</title>
        <authorList>
            <person name="Anh-Thu Weber A."/>
            <person name="Halstead-Nussloch G."/>
        </authorList>
    </citation>
    <scope>NUCLEOTIDE SEQUENCE [LARGE SCALE GENOMIC DNA]</scope>
    <source>
        <strain evidence="8">AATW-2023a</strain>
        <tissue evidence="8">Whole specimen</tissue>
    </source>
</reference>
<evidence type="ECO:0000313" key="8">
    <source>
        <dbReference type="EMBL" id="KAK6191521.1"/>
    </source>
</evidence>
<dbReference type="PANTHER" id="PTHR31542:SF1">
    <property type="entry name" value="LARGE RIBOSOMAL SUBUNIT PROTEIN ML50"/>
    <property type="match status" value="1"/>
</dbReference>
<proteinExistence type="inferred from homology"/>
<dbReference type="GO" id="GO:0005762">
    <property type="term" value="C:mitochondrial large ribosomal subunit"/>
    <property type="evidence" value="ECO:0007669"/>
    <property type="project" value="TreeGrafter"/>
</dbReference>
<evidence type="ECO:0000256" key="3">
    <source>
        <dbReference type="ARBA" id="ARBA00022980"/>
    </source>
</evidence>
<keyword evidence="3" id="KW-0689">Ribosomal protein</keyword>
<comment type="similarity">
    <text evidence="2">Belongs to the mitochondrion-specific ribosomal protein mL50 family.</text>
</comment>
<protein>
    <recommendedName>
        <fullName evidence="6">Large ribosomal subunit protein mL50</fullName>
    </recommendedName>
    <alternativeName>
        <fullName evidence="7">39S ribosomal protein L50, mitochondrial</fullName>
    </alternativeName>
</protein>
<dbReference type="InterPro" id="IPR018305">
    <property type="entry name" value="Ribosomal_m50"/>
</dbReference>
<accession>A0AAN8K7C4</accession>
<dbReference type="EMBL" id="JAZGQO010000002">
    <property type="protein sequence ID" value="KAK6191521.1"/>
    <property type="molecule type" value="Genomic_DNA"/>
</dbReference>
<comment type="subcellular location">
    <subcellularLocation>
        <location evidence="1">Mitochondrion</location>
    </subcellularLocation>
</comment>
<evidence type="ECO:0000313" key="9">
    <source>
        <dbReference type="Proteomes" id="UP001347796"/>
    </source>
</evidence>
<dbReference type="Pfam" id="PF10501">
    <property type="entry name" value="Ribosomal_L50"/>
    <property type="match status" value="1"/>
</dbReference>
<evidence type="ECO:0000256" key="4">
    <source>
        <dbReference type="ARBA" id="ARBA00023128"/>
    </source>
</evidence>
<keyword evidence="4" id="KW-0496">Mitochondrion</keyword>
<evidence type="ECO:0000256" key="7">
    <source>
        <dbReference type="ARBA" id="ARBA00035398"/>
    </source>
</evidence>
<sequence>MSAPRMCASLRSKLFVNSHSSCSFQVSRNAFFWKSDQEEKVEELEPAVKTISHPKSSKMQTHSRLVKGYKPPENLKVKVKEIVQEICGEVPEDLASLRLNDRKIKFKILTKLMTELDHSVSNRELSSMNSLKDVLNYFETEVRDTSVYEDLAKLNLPKNIHIALNSVKFDAEKDTFFKGVSAFPNNETIITSLRRKHRSNRND</sequence>
<dbReference type="Proteomes" id="UP001347796">
    <property type="component" value="Unassembled WGS sequence"/>
</dbReference>
<dbReference type="PANTHER" id="PTHR31542">
    <property type="entry name" value="39A RIBOSOMAL PROTEIN L50, MITOCHONDRIAL"/>
    <property type="match status" value="1"/>
</dbReference>
<gene>
    <name evidence="8" type="ORF">SNE40_003186</name>
</gene>
<evidence type="ECO:0000256" key="5">
    <source>
        <dbReference type="ARBA" id="ARBA00023274"/>
    </source>
</evidence>